<reference evidence="2 3" key="1">
    <citation type="submission" date="2018-01" db="EMBL/GenBank/DDBJ databases">
        <title>Co-occurrence of chitin degradation, pigmentation and bioactivity in marine Pseudoalteromonas.</title>
        <authorList>
            <person name="Paulsen S."/>
            <person name="Gram L."/>
            <person name="Machado H."/>
        </authorList>
    </citation>
    <scope>NUCLEOTIDE SEQUENCE [LARGE SCALE GENOMIC DNA]</scope>
    <source>
        <strain evidence="2 3">S3898</strain>
    </source>
</reference>
<organism evidence="2 3">
    <name type="scientific">Pseudoalteromonas phenolica</name>
    <dbReference type="NCBI Taxonomy" id="161398"/>
    <lineage>
        <taxon>Bacteria</taxon>
        <taxon>Pseudomonadati</taxon>
        <taxon>Pseudomonadota</taxon>
        <taxon>Gammaproteobacteria</taxon>
        <taxon>Alteromonadales</taxon>
        <taxon>Pseudoalteromonadaceae</taxon>
        <taxon>Pseudoalteromonas</taxon>
    </lineage>
</organism>
<protein>
    <submittedName>
        <fullName evidence="2">Uncharacterized protein</fullName>
    </submittedName>
</protein>
<proteinExistence type="predicted"/>
<dbReference type="AlphaFoldDB" id="A0A4Q7IIA8"/>
<feature type="region of interest" description="Disordered" evidence="1">
    <location>
        <begin position="1"/>
        <end position="22"/>
    </location>
</feature>
<comment type="caution">
    <text evidence="2">The sequence shown here is derived from an EMBL/GenBank/DDBJ whole genome shotgun (WGS) entry which is preliminary data.</text>
</comment>
<gene>
    <name evidence="2" type="ORF">C1E23_18820</name>
</gene>
<evidence type="ECO:0000256" key="1">
    <source>
        <dbReference type="SAM" id="MobiDB-lite"/>
    </source>
</evidence>
<sequence length="60" mass="6694">MSSGCIAGRAASAKRQAPSAKNITTQPEITPFKCMVTLTSFLLTNRIRLAYYFYSLIQFD</sequence>
<name>A0A4Q7IIA8_9GAMM</name>
<dbReference type="EMBL" id="PPSX01000094">
    <property type="protein sequence ID" value="RZQ51560.1"/>
    <property type="molecule type" value="Genomic_DNA"/>
</dbReference>
<dbReference type="Proteomes" id="UP000291338">
    <property type="component" value="Unassembled WGS sequence"/>
</dbReference>
<evidence type="ECO:0000313" key="2">
    <source>
        <dbReference type="EMBL" id="RZQ51560.1"/>
    </source>
</evidence>
<accession>A0A4Q7IIA8</accession>
<evidence type="ECO:0000313" key="3">
    <source>
        <dbReference type="Proteomes" id="UP000291338"/>
    </source>
</evidence>